<sequence length="79" mass="8670">MDFIIVTEISKQNDPKADMLANSLGQTFNKVVPLHSSSISFCFPLGFLMFVSHVSLLCLTLTFVNVPKLVLCNILSIPA</sequence>
<name>A0A0A9HC96_ARUDO</name>
<evidence type="ECO:0000256" key="1">
    <source>
        <dbReference type="SAM" id="Phobius"/>
    </source>
</evidence>
<keyword evidence="1" id="KW-0472">Membrane</keyword>
<accession>A0A0A9HC96</accession>
<protein>
    <submittedName>
        <fullName evidence="2">Uncharacterized protein</fullName>
    </submittedName>
</protein>
<reference evidence="2" key="2">
    <citation type="journal article" date="2015" name="Data Brief">
        <title>Shoot transcriptome of the giant reed, Arundo donax.</title>
        <authorList>
            <person name="Barrero R.A."/>
            <person name="Guerrero F.D."/>
            <person name="Moolhuijzen P."/>
            <person name="Goolsby J.A."/>
            <person name="Tidwell J."/>
            <person name="Bellgard S.E."/>
            <person name="Bellgard M.I."/>
        </authorList>
    </citation>
    <scope>NUCLEOTIDE SEQUENCE</scope>
    <source>
        <tissue evidence="2">Shoot tissue taken approximately 20 cm above the soil surface</tissue>
    </source>
</reference>
<keyword evidence="1" id="KW-1133">Transmembrane helix</keyword>
<proteinExistence type="predicted"/>
<dbReference type="EMBL" id="GBRH01163519">
    <property type="protein sequence ID" value="JAE34377.1"/>
    <property type="molecule type" value="Transcribed_RNA"/>
</dbReference>
<dbReference type="AlphaFoldDB" id="A0A0A9HC96"/>
<reference evidence="2" key="1">
    <citation type="submission" date="2014-09" db="EMBL/GenBank/DDBJ databases">
        <authorList>
            <person name="Magalhaes I.L.F."/>
            <person name="Oliveira U."/>
            <person name="Santos F.R."/>
            <person name="Vidigal T.H.D.A."/>
            <person name="Brescovit A.D."/>
            <person name="Santos A.J."/>
        </authorList>
    </citation>
    <scope>NUCLEOTIDE SEQUENCE</scope>
    <source>
        <tissue evidence="2">Shoot tissue taken approximately 20 cm above the soil surface</tissue>
    </source>
</reference>
<evidence type="ECO:0000313" key="2">
    <source>
        <dbReference type="EMBL" id="JAE34377.1"/>
    </source>
</evidence>
<keyword evidence="1" id="KW-0812">Transmembrane</keyword>
<feature type="transmembrane region" description="Helical" evidence="1">
    <location>
        <begin position="38"/>
        <end position="64"/>
    </location>
</feature>
<organism evidence="2">
    <name type="scientific">Arundo donax</name>
    <name type="common">Giant reed</name>
    <name type="synonym">Donax arundinaceus</name>
    <dbReference type="NCBI Taxonomy" id="35708"/>
    <lineage>
        <taxon>Eukaryota</taxon>
        <taxon>Viridiplantae</taxon>
        <taxon>Streptophyta</taxon>
        <taxon>Embryophyta</taxon>
        <taxon>Tracheophyta</taxon>
        <taxon>Spermatophyta</taxon>
        <taxon>Magnoliopsida</taxon>
        <taxon>Liliopsida</taxon>
        <taxon>Poales</taxon>
        <taxon>Poaceae</taxon>
        <taxon>PACMAD clade</taxon>
        <taxon>Arundinoideae</taxon>
        <taxon>Arundineae</taxon>
        <taxon>Arundo</taxon>
    </lineage>
</organism>